<dbReference type="EMBL" id="AP021861">
    <property type="protein sequence ID" value="BBO35341.1"/>
    <property type="molecule type" value="Genomic_DNA"/>
</dbReference>
<name>A0A5K7XJT4_9BACT</name>
<proteinExistence type="predicted"/>
<organism evidence="1 2">
    <name type="scientific">Lacipirellula parvula</name>
    <dbReference type="NCBI Taxonomy" id="2650471"/>
    <lineage>
        <taxon>Bacteria</taxon>
        <taxon>Pseudomonadati</taxon>
        <taxon>Planctomycetota</taxon>
        <taxon>Planctomycetia</taxon>
        <taxon>Pirellulales</taxon>
        <taxon>Lacipirellulaceae</taxon>
        <taxon>Lacipirellula</taxon>
    </lineage>
</organism>
<dbReference type="Proteomes" id="UP000326837">
    <property type="component" value="Chromosome"/>
</dbReference>
<protein>
    <submittedName>
        <fullName evidence="1">Uncharacterized protein</fullName>
    </submittedName>
</protein>
<gene>
    <name evidence="1" type="ORF">PLANPX_4953</name>
</gene>
<keyword evidence="2" id="KW-1185">Reference proteome</keyword>
<reference evidence="2" key="1">
    <citation type="submission" date="2019-10" db="EMBL/GenBank/DDBJ databases">
        <title>Lacipirellula parvula gen. nov., sp. nov., representing a lineage of planctomycetes widespread in freshwater anoxic habitats, and description of the family Lacipirellulaceae.</title>
        <authorList>
            <person name="Dedysh S.N."/>
            <person name="Kulichevskaya I.S."/>
            <person name="Beletsky A.V."/>
            <person name="Rakitin A.L."/>
            <person name="Mardanov A.V."/>
            <person name="Ivanova A.A."/>
            <person name="Saltykova V.X."/>
            <person name="Rijpstra W.I.C."/>
            <person name="Sinninghe Damste J.S."/>
            <person name="Ravin N.V."/>
        </authorList>
    </citation>
    <scope>NUCLEOTIDE SEQUENCE [LARGE SCALE GENOMIC DNA]</scope>
    <source>
        <strain evidence="2">PX69</strain>
    </source>
</reference>
<accession>A0A5K7XJT4</accession>
<sequence length="82" mass="8574">MWNAEWGTSALSPFPIPHSAFLIRAPLRPVVDRRLIATTGASESEAAFGTMIAADSSPAAPAVAQTVVLSLTSCRSGRCAPY</sequence>
<evidence type="ECO:0000313" key="1">
    <source>
        <dbReference type="EMBL" id="BBO35341.1"/>
    </source>
</evidence>
<dbReference type="AlphaFoldDB" id="A0A5K7XJT4"/>
<dbReference type="KEGG" id="lpav:PLANPX_4953"/>
<evidence type="ECO:0000313" key="2">
    <source>
        <dbReference type="Proteomes" id="UP000326837"/>
    </source>
</evidence>